<proteinExistence type="predicted"/>
<dbReference type="InterPro" id="IPR016181">
    <property type="entry name" value="Acyl_CoA_acyltransferase"/>
</dbReference>
<dbReference type="GO" id="GO:0016747">
    <property type="term" value="F:acyltransferase activity, transferring groups other than amino-acyl groups"/>
    <property type="evidence" value="ECO:0007669"/>
    <property type="project" value="InterPro"/>
</dbReference>
<dbReference type="SUPFAM" id="SSF55729">
    <property type="entry name" value="Acyl-CoA N-acyltransferases (Nat)"/>
    <property type="match status" value="1"/>
</dbReference>
<comment type="caution">
    <text evidence="2">The sequence shown here is derived from an EMBL/GenBank/DDBJ whole genome shotgun (WGS) entry which is preliminary data.</text>
</comment>
<dbReference type="InterPro" id="IPR000182">
    <property type="entry name" value="GNAT_dom"/>
</dbReference>
<dbReference type="PROSITE" id="PS51186">
    <property type="entry name" value="GNAT"/>
    <property type="match status" value="1"/>
</dbReference>
<reference evidence="2 3" key="1">
    <citation type="submission" date="2017-10" db="EMBL/GenBank/DDBJ databases">
        <title>Comparative genomics in systemic dimorphic fungi from Ajellomycetaceae.</title>
        <authorList>
            <person name="Munoz J.F."/>
            <person name="Mcewen J.G."/>
            <person name="Clay O.K."/>
            <person name="Cuomo C.A."/>
        </authorList>
    </citation>
    <scope>NUCLEOTIDE SEQUENCE [LARGE SCALE GENOMIC DNA]</scope>
    <source>
        <strain evidence="2 3">UAMH7299</strain>
    </source>
</reference>
<organism evidence="2 3">
    <name type="scientific">Polytolypa hystricis (strain UAMH7299)</name>
    <dbReference type="NCBI Taxonomy" id="1447883"/>
    <lineage>
        <taxon>Eukaryota</taxon>
        <taxon>Fungi</taxon>
        <taxon>Dikarya</taxon>
        <taxon>Ascomycota</taxon>
        <taxon>Pezizomycotina</taxon>
        <taxon>Eurotiomycetes</taxon>
        <taxon>Eurotiomycetidae</taxon>
        <taxon>Onygenales</taxon>
        <taxon>Onygenales incertae sedis</taxon>
        <taxon>Polytolypa</taxon>
    </lineage>
</organism>
<sequence length="268" mass="29942">MHIRSLTSSDIPYTATLSADNALLDDELFAYICPHRQNHYPSFRAGFVRRAKIYLSTPGFVSYVAVTDDGDGGPGVKGGEVVGVARWERKGDGVDARRWRKKNEGLWCKLETTLLSLESHYTTLLHLDKSVSPSNLTSFLRRTSHIFPASVFPELWFLDALVVSQHWHRRGIGAQLLKWGLETAASEGVPVGLEASRMGEGLYRKFGFRTLEMVEWQEGVWSPVMLWEPEVGKGLPIIPGELVGEIEGSDNDFLEAFCEESIDRSIGT</sequence>
<dbReference type="EMBL" id="PDNA01000035">
    <property type="protein sequence ID" value="PGH21464.1"/>
    <property type="molecule type" value="Genomic_DNA"/>
</dbReference>
<protein>
    <recommendedName>
        <fullName evidence="1">N-acetyltransferase domain-containing protein</fullName>
    </recommendedName>
</protein>
<dbReference type="CDD" id="cd04301">
    <property type="entry name" value="NAT_SF"/>
    <property type="match status" value="1"/>
</dbReference>
<keyword evidence="3" id="KW-1185">Reference proteome</keyword>
<dbReference type="PANTHER" id="PTHR42791">
    <property type="entry name" value="GNAT FAMILY ACETYLTRANSFERASE"/>
    <property type="match status" value="1"/>
</dbReference>
<name>A0A2B7YBM1_POLH7</name>
<dbReference type="InterPro" id="IPR052523">
    <property type="entry name" value="Trichothecene_AcTrans"/>
</dbReference>
<dbReference type="AlphaFoldDB" id="A0A2B7YBM1"/>
<dbReference type="OrthoDB" id="2744543at2759"/>
<dbReference type="Proteomes" id="UP000224634">
    <property type="component" value="Unassembled WGS sequence"/>
</dbReference>
<evidence type="ECO:0000313" key="3">
    <source>
        <dbReference type="Proteomes" id="UP000224634"/>
    </source>
</evidence>
<feature type="domain" description="N-acetyltransferase" evidence="1">
    <location>
        <begin position="94"/>
        <end position="230"/>
    </location>
</feature>
<dbReference type="PANTHER" id="PTHR42791:SF16">
    <property type="entry name" value="N-ACETYLTRANSFERASE DOMAIN-CONTAINING PROTEIN"/>
    <property type="match status" value="1"/>
</dbReference>
<evidence type="ECO:0000313" key="2">
    <source>
        <dbReference type="EMBL" id="PGH21464.1"/>
    </source>
</evidence>
<dbReference type="Gene3D" id="3.40.630.30">
    <property type="match status" value="1"/>
</dbReference>
<gene>
    <name evidence="2" type="ORF">AJ80_03255</name>
</gene>
<evidence type="ECO:0000259" key="1">
    <source>
        <dbReference type="PROSITE" id="PS51186"/>
    </source>
</evidence>
<dbReference type="STRING" id="1447883.A0A2B7YBM1"/>
<dbReference type="Pfam" id="PF13508">
    <property type="entry name" value="Acetyltransf_7"/>
    <property type="match status" value="1"/>
</dbReference>
<accession>A0A2B7YBM1</accession>